<dbReference type="RefSeq" id="XP_056687377.1">
    <property type="nucleotide sequence ID" value="XM_056831399.1"/>
</dbReference>
<keyword evidence="1" id="KW-1185">Reference proteome</keyword>
<evidence type="ECO:0000313" key="4">
    <source>
        <dbReference type="RefSeq" id="XP_056687379.1"/>
    </source>
</evidence>
<dbReference type="GeneID" id="110798376"/>
<proteinExistence type="predicted"/>
<organism evidence="1 2">
    <name type="scientific">Spinacia oleracea</name>
    <name type="common">Spinach</name>
    <dbReference type="NCBI Taxonomy" id="3562"/>
    <lineage>
        <taxon>Eukaryota</taxon>
        <taxon>Viridiplantae</taxon>
        <taxon>Streptophyta</taxon>
        <taxon>Embryophyta</taxon>
        <taxon>Tracheophyta</taxon>
        <taxon>Spermatophyta</taxon>
        <taxon>Magnoliopsida</taxon>
        <taxon>eudicotyledons</taxon>
        <taxon>Gunneridae</taxon>
        <taxon>Pentapetalae</taxon>
        <taxon>Caryophyllales</taxon>
        <taxon>Chenopodiaceae</taxon>
        <taxon>Chenopodioideae</taxon>
        <taxon>Anserineae</taxon>
        <taxon>Spinacia</taxon>
    </lineage>
</organism>
<dbReference type="RefSeq" id="XP_056687379.1">
    <property type="nucleotide sequence ID" value="XM_056831401.1"/>
</dbReference>
<accession>A0ABM3QVH7</accession>
<reference evidence="2 3" key="2">
    <citation type="submission" date="2025-05" db="UniProtKB">
        <authorList>
            <consortium name="RefSeq"/>
        </authorList>
    </citation>
    <scope>IDENTIFICATION</scope>
    <source>
        <tissue evidence="2 3">Leaf</tissue>
    </source>
</reference>
<sequence length="111" mass="12269">MTNRNASSAREDDMSDLKDLSVFEMPGNRVDTYQMSMLIGNTCSKLPNNSVSRIVMPLNFSVSLNSSTFPHPNELSAPTSPCEPPGPPQILYCRHGERSLQWLRGVVGMLV</sequence>
<evidence type="ECO:0000313" key="1">
    <source>
        <dbReference type="Proteomes" id="UP000813463"/>
    </source>
</evidence>
<evidence type="ECO:0000313" key="2">
    <source>
        <dbReference type="RefSeq" id="XP_056687377.1"/>
    </source>
</evidence>
<dbReference type="Proteomes" id="UP000813463">
    <property type="component" value="Chromosome 6"/>
</dbReference>
<name>A0ABM3QVH7_SPIOL</name>
<dbReference type="RefSeq" id="XP_056687378.1">
    <property type="nucleotide sequence ID" value="XM_056831400.1"/>
</dbReference>
<reference evidence="1" key="1">
    <citation type="journal article" date="2021" name="Nat. Commun.">
        <title>Genomic analyses provide insights into spinach domestication and the genetic basis of agronomic traits.</title>
        <authorList>
            <person name="Cai X."/>
            <person name="Sun X."/>
            <person name="Xu C."/>
            <person name="Sun H."/>
            <person name="Wang X."/>
            <person name="Ge C."/>
            <person name="Zhang Z."/>
            <person name="Wang Q."/>
            <person name="Fei Z."/>
            <person name="Jiao C."/>
            <person name="Wang Q."/>
        </authorList>
    </citation>
    <scope>NUCLEOTIDE SEQUENCE [LARGE SCALE GENOMIC DNA]</scope>
    <source>
        <strain evidence="1">cv. Varoflay</strain>
    </source>
</reference>
<protein>
    <submittedName>
        <fullName evidence="2 3">Uncharacterized protein</fullName>
    </submittedName>
</protein>
<gene>
    <name evidence="2 3 4" type="primary">LOC110798376</name>
</gene>
<evidence type="ECO:0000313" key="3">
    <source>
        <dbReference type="RefSeq" id="XP_056687378.1"/>
    </source>
</evidence>